<evidence type="ECO:0000313" key="15">
    <source>
        <dbReference type="EMBL" id="SPD12074.1"/>
    </source>
</evidence>
<dbReference type="InterPro" id="IPR012337">
    <property type="entry name" value="RNaseH-like_sf"/>
</dbReference>
<feature type="domain" description="Integrase catalytic" evidence="14">
    <location>
        <begin position="1385"/>
        <end position="1546"/>
    </location>
</feature>
<evidence type="ECO:0000256" key="5">
    <source>
        <dbReference type="ARBA" id="ARBA00022763"/>
    </source>
</evidence>
<dbReference type="PROSITE" id="PS50878">
    <property type="entry name" value="RT_POL"/>
    <property type="match status" value="1"/>
</dbReference>
<organism evidence="15">
    <name type="scientific">Fagus sylvatica</name>
    <name type="common">Beechnut</name>
    <dbReference type="NCBI Taxonomy" id="28930"/>
    <lineage>
        <taxon>Eukaryota</taxon>
        <taxon>Viridiplantae</taxon>
        <taxon>Streptophyta</taxon>
        <taxon>Embryophyta</taxon>
        <taxon>Tracheophyta</taxon>
        <taxon>Spermatophyta</taxon>
        <taxon>Magnoliopsida</taxon>
        <taxon>eudicotyledons</taxon>
        <taxon>Gunneridae</taxon>
        <taxon>Pentapetalae</taxon>
        <taxon>rosids</taxon>
        <taxon>fabids</taxon>
        <taxon>Fagales</taxon>
        <taxon>Fagaceae</taxon>
        <taxon>Fagus</taxon>
    </lineage>
</organism>
<dbReference type="Gene3D" id="3.30.70.270">
    <property type="match status" value="1"/>
</dbReference>
<evidence type="ECO:0000256" key="4">
    <source>
        <dbReference type="ARBA" id="ARBA00022741"/>
    </source>
</evidence>
<dbReference type="Gene3D" id="3.10.10.10">
    <property type="entry name" value="HIV Type 1 Reverse Transcriptase, subunit A, domain 1"/>
    <property type="match status" value="1"/>
</dbReference>
<evidence type="ECO:0000256" key="6">
    <source>
        <dbReference type="ARBA" id="ARBA00022840"/>
    </source>
</evidence>
<dbReference type="Pfam" id="PF00078">
    <property type="entry name" value="RVT_1"/>
    <property type="match status" value="1"/>
</dbReference>
<evidence type="ECO:0000256" key="12">
    <source>
        <dbReference type="SAM" id="Coils"/>
    </source>
</evidence>
<comment type="subcellular location">
    <subcellularLocation>
        <location evidence="1">Nucleus</location>
    </subcellularLocation>
</comment>
<dbReference type="Pfam" id="PF01624">
    <property type="entry name" value="MutS_I"/>
    <property type="match status" value="1"/>
</dbReference>
<evidence type="ECO:0000256" key="11">
    <source>
        <dbReference type="ARBA" id="ARBA00073545"/>
    </source>
</evidence>
<comment type="similarity">
    <text evidence="2">Belongs to the DNA mismatch repair MutS family.</text>
</comment>
<dbReference type="GO" id="GO:0051053">
    <property type="term" value="P:negative regulation of DNA metabolic process"/>
    <property type="evidence" value="ECO:0007669"/>
    <property type="project" value="UniProtKB-ARBA"/>
</dbReference>
<dbReference type="Gene3D" id="3.30.420.10">
    <property type="entry name" value="Ribonuclease H-like superfamily/Ribonuclease H"/>
    <property type="match status" value="1"/>
</dbReference>
<dbReference type="InterPro" id="IPR007860">
    <property type="entry name" value="DNA_mmatch_repair_MutS_con_dom"/>
</dbReference>
<dbReference type="FunFam" id="3.30.420.110:FF:000002">
    <property type="entry name" value="DNA mismatch repair protein"/>
    <property type="match status" value="1"/>
</dbReference>
<evidence type="ECO:0000256" key="2">
    <source>
        <dbReference type="ARBA" id="ARBA00006271"/>
    </source>
</evidence>
<evidence type="ECO:0000259" key="14">
    <source>
        <dbReference type="PROSITE" id="PS50994"/>
    </source>
</evidence>
<evidence type="ECO:0000256" key="3">
    <source>
        <dbReference type="ARBA" id="ARBA00019549"/>
    </source>
</evidence>
<dbReference type="FunFam" id="3.40.50.300:FF:000925">
    <property type="entry name" value="DNA mismatch repair protein MSH2"/>
    <property type="match status" value="1"/>
</dbReference>
<keyword evidence="8" id="KW-0234">DNA repair</keyword>
<dbReference type="InterPro" id="IPR001584">
    <property type="entry name" value="Integrase_cat-core"/>
</dbReference>
<dbReference type="InterPro" id="IPR000477">
    <property type="entry name" value="RT_dom"/>
</dbReference>
<dbReference type="PROSITE" id="PS50994">
    <property type="entry name" value="INTEGRASE"/>
    <property type="match status" value="1"/>
</dbReference>
<keyword evidence="12" id="KW-0175">Coiled coil</keyword>
<dbReference type="SUPFAM" id="SSF52540">
    <property type="entry name" value="P-loop containing nucleoside triphosphate hydrolases"/>
    <property type="match status" value="1"/>
</dbReference>
<sequence length="1714" mass="193640">MDENFEEQNKLPELKLDAKQAQGFLSFFKTLPHDPRAVRCFDRRDYYTAHGENATFIAKTYYHTTTALRQLGSGSDALSSVSVSKNMFETIARDLLLERTDHTLELYEGSGSNWRLVKSGTPGNLGSFEDVLFANNEMQDSPVVVALSPNFRENGCTIGLGYIDLTKRVLGLAEFLDDSHFTNTESALVALGCKECLLPIESGKSGEIRTLHDALTRCGVMLTERKKTEFKARDLVEDLGRLVKGSKEPVRDLVSTFEFAPVALGALLSYAELLADESNYGNYTICKYNLNSYMRLDSTAMRALNVMESKTDANKNFSLFGLMNRTCTAGMGKRLLHMWLKQPLLDVKEINSRLDLVQAFVEDTALRQDLRQHLKRISDIERLTHNLEKKRAGLQHIVKLYQFKVPLFNLPLIFWMQSSIWIRSSSGLMMITLNKFIGLVEASVDLDQLENGEYMISSSYDPTLSALKGEQELLENQIHNLHQQTANDLDLPIDKALKLDKSTQFGHVFRITKKEEPKIRKKLTTQFIVLETRKDGVKFTNTRLKKLDDQYQKILEEYKNCQKELVNRVVQTAATFSEVFGSLAGLLSELDVLLSFADLASSCPTPYTRPDITPADEGDIILEGSRHPCVEAQDWVGVNILMAQVGSFVPCDKASISVRDCIFARVGAGDCQLRGVSTFMQEMLETASILKGATEKSLIIIDELGRGTSTYDGFGLAWAICEHLVEVIKAPTLFATHFHELTALARESPDHEPHKKQTVGVANYHVSAHIDSSSRKLTMLYKVEPGACDQSFGIHVAEFANFPESVVALAREKAAELEDFSSTAIISNDAQKEVGSKRKRECEQDDISRGAARAHQFLKEFSDLPLDSMDLRQALQQVNKLKDDLQKDAVSCRSTNRPLNQEEKGKEKVRELFKSNSRLQCFKCQGFGHITAQCANKTLIMETIEQEDDLEEEVYEPNLDDIVDTYNEGNEDPNRLVCICALPLYDALPEDRDDRLDTPIVSVVRCALAQPKDNDDWQRTTIFQTYVKSGTKDYRVIVDSGSCINAISSNIVSRLGRPWLFDMDVTLFGRSNSCSFEFNGKRIKLNPVPPKSMGANKNEDMTKPRSVNIINPKAFERIANQESIMFAIVAKEVTLDTNEEPKEEVRSVLQEFQDVFPDDLLNQLPPMRDIQHAIDLIPGAPLPNLPHYRMSPTEHDKLAKQVNELLHKGFVRESLSPCAVPALLTPKKDGSWRMCVDSCAINKITVKYRFPILRLDDMLDMMAGATIFTKLDLKSGYHQIRIRPGDEWKTTFKTKDGLYEWMVMPFGLSNTSSTFMRVMTQVLRPFMGKFLVVYFDDILIYSKSKEHHMDHLKKVCVTLRTENLYANLKKCSFFTDNVVVSSKGVSADPQKEDISTDFVLGLPRTLRKHDSIFVVVDRFSKMAHFIPCSKTSNASKVANLVFAEIVKLYGLPKTIVSDRDVQFMSYFWKTLWHLLGTKLKFSAACHPQTNGQTEVVNRSLGNLLRCLVGENGHTWDTILPIAQFAYNNSVNRSIGMSPFEVVHGYKPRRPLNLLPMSPRARVSKFAVEFASRMHNLHQEIIKRIHASNNQYKIQVDSRRRHLEFDVGDYVMIRIRPERFPFGAVKKLQARSASPFKVLKRIGSNAYIIDIPSTYGISSTFNIEDLVSFKGPIVVPSDPFEEPSQDHIDTPIIDPTPPPICSQAHKESIDFILDE</sequence>
<dbReference type="GO" id="GO:0006298">
    <property type="term" value="P:mismatch repair"/>
    <property type="evidence" value="ECO:0007669"/>
    <property type="project" value="InterPro"/>
</dbReference>
<dbReference type="InterPro" id="IPR036397">
    <property type="entry name" value="RNaseH_sf"/>
</dbReference>
<dbReference type="InterPro" id="IPR043502">
    <property type="entry name" value="DNA/RNA_pol_sf"/>
</dbReference>
<protein>
    <recommendedName>
        <fullName evidence="11">DNA mismatch repair protein MSH2</fullName>
    </recommendedName>
    <alternativeName>
        <fullName evidence="3">DNA mismatch repair protein Msh2</fullName>
    </alternativeName>
    <alternativeName>
        <fullName evidence="10">MutS protein homolog 2</fullName>
    </alternativeName>
</protein>
<evidence type="ECO:0000256" key="10">
    <source>
        <dbReference type="ARBA" id="ARBA00029795"/>
    </source>
</evidence>
<dbReference type="FunFam" id="1.10.1420.10:FF:000021">
    <property type="entry name" value="DNA mismatch repair protein MSH2"/>
    <property type="match status" value="1"/>
</dbReference>
<keyword evidence="4" id="KW-0547">Nucleotide-binding</keyword>
<dbReference type="InterPro" id="IPR007696">
    <property type="entry name" value="DNA_mismatch_repair_MutS_core"/>
</dbReference>
<reference evidence="15" key="1">
    <citation type="submission" date="2018-02" db="EMBL/GenBank/DDBJ databases">
        <authorList>
            <person name="Cohen D.B."/>
            <person name="Kent A.D."/>
        </authorList>
    </citation>
    <scope>NUCLEOTIDE SEQUENCE</scope>
</reference>
<keyword evidence="9" id="KW-0539">Nucleus</keyword>
<dbReference type="Pfam" id="PF05192">
    <property type="entry name" value="MutS_III"/>
    <property type="match status" value="1"/>
</dbReference>
<evidence type="ECO:0000256" key="8">
    <source>
        <dbReference type="ARBA" id="ARBA00023204"/>
    </source>
</evidence>
<dbReference type="Pfam" id="PF24626">
    <property type="entry name" value="SH3_Tf2-1"/>
    <property type="match status" value="1"/>
</dbReference>
<dbReference type="GO" id="GO:0005634">
    <property type="term" value="C:nucleus"/>
    <property type="evidence" value="ECO:0007669"/>
    <property type="project" value="UniProtKB-SubCell"/>
</dbReference>
<evidence type="ECO:0000256" key="7">
    <source>
        <dbReference type="ARBA" id="ARBA00023125"/>
    </source>
</evidence>
<dbReference type="SMART" id="SM00534">
    <property type="entry name" value="MUTSac"/>
    <property type="match status" value="1"/>
</dbReference>
<dbReference type="Gene3D" id="1.10.1420.10">
    <property type="match status" value="2"/>
</dbReference>
<dbReference type="SUPFAM" id="SSF56672">
    <property type="entry name" value="DNA/RNA polymerases"/>
    <property type="match status" value="1"/>
</dbReference>
<proteinExistence type="inferred from homology"/>
<dbReference type="Pfam" id="PF05188">
    <property type="entry name" value="MutS_II"/>
    <property type="match status" value="1"/>
</dbReference>
<dbReference type="InterPro" id="IPR000432">
    <property type="entry name" value="DNA_mismatch_repair_MutS_C"/>
</dbReference>
<dbReference type="InterPro" id="IPR036678">
    <property type="entry name" value="MutS_con_dom_sf"/>
</dbReference>
<dbReference type="InterPro" id="IPR056924">
    <property type="entry name" value="SH3_Tf2-1"/>
</dbReference>
<feature type="domain" description="Reverse transcriptase" evidence="13">
    <location>
        <begin position="1206"/>
        <end position="1387"/>
    </location>
</feature>
<evidence type="ECO:0000256" key="1">
    <source>
        <dbReference type="ARBA" id="ARBA00004123"/>
    </source>
</evidence>
<dbReference type="FunFam" id="3.40.1170.10:FF:000003">
    <property type="entry name" value="DNA mismatch repair protein"/>
    <property type="match status" value="1"/>
</dbReference>
<accession>A0A2N9HK84</accession>
<dbReference type="Gene3D" id="3.40.50.300">
    <property type="entry name" value="P-loop containing nucleotide triphosphate hydrolases"/>
    <property type="match status" value="1"/>
</dbReference>
<keyword evidence="7" id="KW-0238">DNA-binding</keyword>
<dbReference type="InterPro" id="IPR027417">
    <property type="entry name" value="P-loop_NTPase"/>
</dbReference>
<evidence type="ECO:0000256" key="9">
    <source>
        <dbReference type="ARBA" id="ARBA00023242"/>
    </source>
</evidence>
<dbReference type="PROSITE" id="PS00486">
    <property type="entry name" value="DNA_MISMATCH_REPAIR_2"/>
    <property type="match status" value="1"/>
</dbReference>
<dbReference type="InterPro" id="IPR007861">
    <property type="entry name" value="DNA_mismatch_repair_MutS_clamp"/>
</dbReference>
<dbReference type="GO" id="GO:0030983">
    <property type="term" value="F:mismatched DNA binding"/>
    <property type="evidence" value="ECO:0007669"/>
    <property type="project" value="InterPro"/>
</dbReference>
<dbReference type="CDD" id="cd01647">
    <property type="entry name" value="RT_LTR"/>
    <property type="match status" value="1"/>
</dbReference>
<dbReference type="GO" id="GO:0005524">
    <property type="term" value="F:ATP binding"/>
    <property type="evidence" value="ECO:0007669"/>
    <property type="project" value="UniProtKB-KW"/>
</dbReference>
<keyword evidence="5" id="KW-0227">DNA damage</keyword>
<dbReference type="InterPro" id="IPR016151">
    <property type="entry name" value="DNA_mismatch_repair_MutS_N"/>
</dbReference>
<name>A0A2N9HK84_FAGSY</name>
<dbReference type="SUPFAM" id="SSF53098">
    <property type="entry name" value="Ribonuclease H-like"/>
    <property type="match status" value="1"/>
</dbReference>
<dbReference type="PANTHER" id="PTHR35046:SF21">
    <property type="entry name" value="RETROTRANSPOSON GAG DOMAIN-CONTAINING PROTEIN-RELATED"/>
    <property type="match status" value="1"/>
</dbReference>
<dbReference type="InterPro" id="IPR007695">
    <property type="entry name" value="DNA_mismatch_repair_MutS-lik_N"/>
</dbReference>
<dbReference type="Gene3D" id="3.40.1170.10">
    <property type="entry name" value="DNA repair protein MutS, domain I"/>
    <property type="match status" value="1"/>
</dbReference>
<dbReference type="InterPro" id="IPR036187">
    <property type="entry name" value="DNA_mismatch_repair_MutS_sf"/>
</dbReference>
<dbReference type="Pfam" id="PF05190">
    <property type="entry name" value="MutS_IV"/>
    <property type="match status" value="1"/>
</dbReference>
<feature type="coiled-coil region" evidence="12">
    <location>
        <begin position="537"/>
        <end position="564"/>
    </location>
</feature>
<dbReference type="Pfam" id="PF00488">
    <property type="entry name" value="MutS_V"/>
    <property type="match status" value="1"/>
</dbReference>
<keyword evidence="6" id="KW-0067">ATP-binding</keyword>
<dbReference type="FunFam" id="1.10.1420.10:FF:000003">
    <property type="entry name" value="DNA mismatch repair protein"/>
    <property type="match status" value="1"/>
</dbReference>
<dbReference type="EMBL" id="OIVN01003557">
    <property type="protein sequence ID" value="SPD12074.1"/>
    <property type="molecule type" value="Genomic_DNA"/>
</dbReference>
<dbReference type="InterPro" id="IPR043128">
    <property type="entry name" value="Rev_trsase/Diguanyl_cyclase"/>
</dbReference>
<dbReference type="GO" id="GO:0015074">
    <property type="term" value="P:DNA integration"/>
    <property type="evidence" value="ECO:0007669"/>
    <property type="project" value="InterPro"/>
</dbReference>
<dbReference type="FunFam" id="3.30.420.10:FF:000032">
    <property type="entry name" value="Retrovirus-related Pol polyprotein from transposon 297-like Protein"/>
    <property type="match status" value="1"/>
</dbReference>
<dbReference type="Gene3D" id="3.30.420.110">
    <property type="entry name" value="MutS, connector domain"/>
    <property type="match status" value="1"/>
</dbReference>
<dbReference type="SMART" id="SM00533">
    <property type="entry name" value="MUTSd"/>
    <property type="match status" value="1"/>
</dbReference>
<dbReference type="PANTHER" id="PTHR35046">
    <property type="entry name" value="ZINC KNUCKLE (CCHC-TYPE) FAMILY PROTEIN"/>
    <property type="match status" value="1"/>
</dbReference>
<evidence type="ECO:0000259" key="13">
    <source>
        <dbReference type="PROSITE" id="PS50878"/>
    </source>
</evidence>
<gene>
    <name evidence="15" type="ORF">FSB_LOCUS39956</name>
</gene>
<dbReference type="SUPFAM" id="SSF48334">
    <property type="entry name" value="DNA repair protein MutS, domain III"/>
    <property type="match status" value="1"/>
</dbReference>